<keyword evidence="1" id="KW-0472">Membrane</keyword>
<evidence type="ECO:0000256" key="1">
    <source>
        <dbReference type="SAM" id="Phobius"/>
    </source>
</evidence>
<keyword evidence="3" id="KW-1185">Reference proteome</keyword>
<proteinExistence type="predicted"/>
<evidence type="ECO:0000313" key="3">
    <source>
        <dbReference type="Proteomes" id="UP000183952"/>
    </source>
</evidence>
<dbReference type="EMBL" id="FRAD01000008">
    <property type="protein sequence ID" value="SHJ86240.1"/>
    <property type="molecule type" value="Genomic_DNA"/>
</dbReference>
<protein>
    <submittedName>
        <fullName evidence="2">Uncharacterized protein</fullName>
    </submittedName>
</protein>
<keyword evidence="1" id="KW-0812">Transmembrane</keyword>
<gene>
    <name evidence="2" type="ORF">SAMN02745248_01141</name>
</gene>
<accession>A0A1M6MS75</accession>
<dbReference type="Proteomes" id="UP000183952">
    <property type="component" value="Unassembled WGS sequence"/>
</dbReference>
<feature type="transmembrane region" description="Helical" evidence="1">
    <location>
        <begin position="12"/>
        <end position="29"/>
    </location>
</feature>
<dbReference type="RefSeq" id="WP_072903162.1">
    <property type="nucleotide sequence ID" value="NZ_FRAD01000008.1"/>
</dbReference>
<sequence>MSKVVHNIVKIFLIFVVIIVILGFLVLSVNKQMLMKVQISNIRQNDEVDCSVRLNGEVKPKYTFNVVASKDIEVEKSEGHNGEILEEGQLLMKLKNTGSGFSKDVVSVDLISKEKNVKNEFSLKNTGECTVKHRVYLNFINENPFISAGDIIMTYSFYANNDDLYIECSSKKGQISEEKLKVATIDRQSADISIIKKEQYLEHDIFKFANKSESIMAINRNVDIEIKSSRQFRSAVPKTAFIQDPYKLNEGYLYVVNKTKSVLGDGYTLKKVECKKLYECDEFIDCGDVFVMDNSTEGVVMYPTPDMKESQRVQIDK</sequence>
<name>A0A1M6MS75_9CLOT</name>
<evidence type="ECO:0000313" key="2">
    <source>
        <dbReference type="EMBL" id="SHJ86240.1"/>
    </source>
</evidence>
<dbReference type="STRING" id="1121331.SAMN02745248_01141"/>
<keyword evidence="1" id="KW-1133">Transmembrane helix</keyword>
<dbReference type="AlphaFoldDB" id="A0A1M6MS75"/>
<organism evidence="2 3">
    <name type="scientific">Hathewaya proteolytica DSM 3090</name>
    <dbReference type="NCBI Taxonomy" id="1121331"/>
    <lineage>
        <taxon>Bacteria</taxon>
        <taxon>Bacillati</taxon>
        <taxon>Bacillota</taxon>
        <taxon>Clostridia</taxon>
        <taxon>Eubacteriales</taxon>
        <taxon>Clostridiaceae</taxon>
        <taxon>Hathewaya</taxon>
    </lineage>
</organism>
<reference evidence="2 3" key="1">
    <citation type="submission" date="2016-11" db="EMBL/GenBank/DDBJ databases">
        <authorList>
            <person name="Jaros S."/>
            <person name="Januszkiewicz K."/>
            <person name="Wedrychowicz H."/>
        </authorList>
    </citation>
    <scope>NUCLEOTIDE SEQUENCE [LARGE SCALE GENOMIC DNA]</scope>
    <source>
        <strain evidence="2 3">DSM 3090</strain>
    </source>
</reference>